<keyword evidence="1" id="KW-0645">Protease</keyword>
<dbReference type="GO" id="GO:0008233">
    <property type="term" value="F:peptidase activity"/>
    <property type="evidence" value="ECO:0007669"/>
    <property type="project" value="UniProtKB-KW"/>
</dbReference>
<dbReference type="PANTHER" id="PTHR43270">
    <property type="entry name" value="BETA-ALA-HIS DIPEPTIDASE"/>
    <property type="match status" value="1"/>
</dbReference>
<dbReference type="GO" id="GO:0006508">
    <property type="term" value="P:proteolysis"/>
    <property type="evidence" value="ECO:0007669"/>
    <property type="project" value="UniProtKB-KW"/>
</dbReference>
<name>N0E2I1_9MICO</name>
<evidence type="ECO:0000256" key="3">
    <source>
        <dbReference type="ARBA" id="ARBA00022801"/>
    </source>
</evidence>
<dbReference type="SUPFAM" id="SSF53187">
    <property type="entry name" value="Zn-dependent exopeptidases"/>
    <property type="match status" value="1"/>
</dbReference>
<organism evidence="5 6">
    <name type="scientific">Phycicoccus elongatus Lp2</name>
    <dbReference type="NCBI Taxonomy" id="1193181"/>
    <lineage>
        <taxon>Bacteria</taxon>
        <taxon>Bacillati</taxon>
        <taxon>Actinomycetota</taxon>
        <taxon>Actinomycetes</taxon>
        <taxon>Micrococcales</taxon>
        <taxon>Intrasporangiaceae</taxon>
        <taxon>Phycicoccus</taxon>
    </lineage>
</organism>
<keyword evidence="3" id="KW-0378">Hydrolase</keyword>
<evidence type="ECO:0000313" key="5">
    <source>
        <dbReference type="EMBL" id="CCH69991.1"/>
    </source>
</evidence>
<dbReference type="InterPro" id="IPR002933">
    <property type="entry name" value="Peptidase_M20"/>
</dbReference>
<evidence type="ECO:0000256" key="2">
    <source>
        <dbReference type="ARBA" id="ARBA00022723"/>
    </source>
</evidence>
<dbReference type="STRING" id="1193181.BN10_470026"/>
<dbReference type="Proteomes" id="UP000013167">
    <property type="component" value="Unassembled WGS sequence"/>
</dbReference>
<evidence type="ECO:0000259" key="4">
    <source>
        <dbReference type="Pfam" id="PF07687"/>
    </source>
</evidence>
<dbReference type="PROSITE" id="PS00758">
    <property type="entry name" value="ARGE_DAPE_CPG2_1"/>
    <property type="match status" value="1"/>
</dbReference>
<dbReference type="OrthoDB" id="9761532at2"/>
<reference evidence="5 6" key="1">
    <citation type="journal article" date="2013" name="ISME J.">
        <title>A metabolic model for members of the genus Tetrasphaera involved in enhanced biological phosphorus removal.</title>
        <authorList>
            <person name="Kristiansen R."/>
            <person name="Nguyen H.T.T."/>
            <person name="Saunders A.M."/>
            <person name="Nielsen J.L."/>
            <person name="Wimmer R."/>
            <person name="Le V.Q."/>
            <person name="McIlroy S.J."/>
            <person name="Petrovski S."/>
            <person name="Seviour R.J."/>
            <person name="Calteau A."/>
            <person name="Nielsen K.L."/>
            <person name="Nielsen P.H."/>
        </authorList>
    </citation>
    <scope>NUCLEOTIDE SEQUENCE [LARGE SCALE GENOMIC DNA]</scope>
    <source>
        <strain evidence="5 6">Lp2</strain>
    </source>
</reference>
<dbReference type="HOGENOM" id="CLU_029469_2_0_11"/>
<dbReference type="Gene3D" id="3.40.630.10">
    <property type="entry name" value="Zn peptidases"/>
    <property type="match status" value="1"/>
</dbReference>
<dbReference type="InterPro" id="IPR011650">
    <property type="entry name" value="Peptidase_M20_dimer"/>
</dbReference>
<gene>
    <name evidence="5" type="ORF">BN10_470026</name>
</gene>
<protein>
    <submittedName>
        <fullName evidence="5">M20/M25/M40 family peptidase</fullName>
    </submittedName>
</protein>
<dbReference type="NCBIfam" id="NF005914">
    <property type="entry name" value="PRK07907.1"/>
    <property type="match status" value="1"/>
</dbReference>
<dbReference type="GO" id="GO:0046872">
    <property type="term" value="F:metal ion binding"/>
    <property type="evidence" value="ECO:0007669"/>
    <property type="project" value="UniProtKB-KW"/>
</dbReference>
<dbReference type="eggNOG" id="COG0624">
    <property type="taxonomic scope" value="Bacteria"/>
</dbReference>
<comment type="caution">
    <text evidence="5">The sequence shown here is derived from an EMBL/GenBank/DDBJ whole genome shotgun (WGS) entry which is preliminary data.</text>
</comment>
<dbReference type="Gene3D" id="3.30.70.360">
    <property type="match status" value="1"/>
</dbReference>
<sequence length="452" mass="47877">MVDSAVQESLRQAVASRMPWVRDELATLVAFRSVANPAIEPAEECVAAARRVEDLVRDSGFEQVEAVDAPDGSIAVCARSPRAGRPSVLLYAHHDVVPAGDPSDWDSDPWTLTERDGRWFARGAADCKGNFLALLLALRSVREVLGEWPIEIAMVVEGSEEQSSGGMEAIARARPELVAADAIVLADTGNVEAGLPTLTTSLRGTGSVLVTVRTMDHAAHSGMFGGAAPDALQALLMGLATLRDAEGETTIDGLDHTGTWRGAPVDASRFRHDVGALDGVGPLGGDDTIADRLWARPAATVLAIDAPPIAQVTAAVQGEARAVVNLRVPADMDPAVAQQLLIDHLHRHIPWGLVETQPVSLGRGFRARTDGPAYAAMRQSMQTAFGFEPVTTGQGGSIPLAVALAQLHPEAEIMLLGVEEPASRIHATNESVDPRELERTAYALALFLLELA</sequence>
<keyword evidence="2" id="KW-0479">Metal-binding</keyword>
<dbReference type="PANTHER" id="PTHR43270:SF12">
    <property type="entry name" value="SUCCINYL-DIAMINOPIMELATE DESUCCINYLASE"/>
    <property type="match status" value="1"/>
</dbReference>
<dbReference type="Pfam" id="PF01546">
    <property type="entry name" value="Peptidase_M20"/>
    <property type="match status" value="1"/>
</dbReference>
<dbReference type="Pfam" id="PF07687">
    <property type="entry name" value="M20_dimer"/>
    <property type="match status" value="1"/>
</dbReference>
<evidence type="ECO:0000313" key="6">
    <source>
        <dbReference type="Proteomes" id="UP000013167"/>
    </source>
</evidence>
<dbReference type="EMBL" id="CAIZ01000116">
    <property type="protein sequence ID" value="CCH69991.1"/>
    <property type="molecule type" value="Genomic_DNA"/>
</dbReference>
<keyword evidence="6" id="KW-1185">Reference proteome</keyword>
<proteinExistence type="predicted"/>
<dbReference type="AlphaFoldDB" id="N0E2I1"/>
<dbReference type="InterPro" id="IPR051458">
    <property type="entry name" value="Cyt/Met_Dipeptidase"/>
</dbReference>
<dbReference type="RefSeq" id="WP_010849867.1">
    <property type="nucleotide sequence ID" value="NZ_HF570956.1"/>
</dbReference>
<dbReference type="InterPro" id="IPR001261">
    <property type="entry name" value="ArgE/DapE_CS"/>
</dbReference>
<feature type="domain" description="Peptidase M20 dimerisation" evidence="4">
    <location>
        <begin position="206"/>
        <end position="350"/>
    </location>
</feature>
<evidence type="ECO:0000256" key="1">
    <source>
        <dbReference type="ARBA" id="ARBA00022670"/>
    </source>
</evidence>
<accession>N0E2I1</accession>